<sequence>METNMRIMLLLLSVHALAVHAQPTVDVVGESVVLPPSPSTLGSLAFLLGLVAFLLAVVYLQPAWLMALVVRHSHPSVLWCVRTSNNVCALTIDDAPSPATPMILDLLKEHGVKATFFIISGNITGNEEVMRRIVREGHLLGNHLTEDRASIMDELHIFEQKIRVCDSAIGSFQTPSSDDTAQEPVEKPEEEEATASTRLLSEGNSTTYEGSSFKWLRPASGWFTSDMRDVILRHGYRICMGSVYPHDAQIKWEAVNSLHLRMCTRPGSVIIVHDRAWTVGVLRSALPKLVDKFRFVSLDELTTHHQKPT</sequence>
<dbReference type="Proteomes" id="UP000794436">
    <property type="component" value="Unassembled WGS sequence"/>
</dbReference>
<dbReference type="AlphaFoldDB" id="A0A8K1C2G0"/>
<evidence type="ECO:0000313" key="5">
    <source>
        <dbReference type="EMBL" id="TMW55148.1"/>
    </source>
</evidence>
<keyword evidence="2" id="KW-1133">Transmembrane helix</keyword>
<dbReference type="SUPFAM" id="SSF88713">
    <property type="entry name" value="Glycoside hydrolase/deacetylase"/>
    <property type="match status" value="1"/>
</dbReference>
<accession>A0A8K1C2G0</accession>
<dbReference type="OrthoDB" id="407355at2759"/>
<feature type="transmembrane region" description="Helical" evidence="2">
    <location>
        <begin position="45"/>
        <end position="69"/>
    </location>
</feature>
<name>A0A8K1C2G0_PYTOL</name>
<dbReference type="InterPro" id="IPR011330">
    <property type="entry name" value="Glyco_hydro/deAcase_b/a-brl"/>
</dbReference>
<protein>
    <recommendedName>
        <fullName evidence="4">NodB homology domain-containing protein</fullName>
    </recommendedName>
</protein>
<dbReference type="PANTHER" id="PTHR10587:SF137">
    <property type="entry name" value="4-DEOXY-4-FORMAMIDO-L-ARABINOSE-PHOSPHOUNDECAPRENOL DEFORMYLASE ARND-RELATED"/>
    <property type="match status" value="1"/>
</dbReference>
<comment type="caution">
    <text evidence="5">The sequence shown here is derived from an EMBL/GenBank/DDBJ whole genome shotgun (WGS) entry which is preliminary data.</text>
</comment>
<proteinExistence type="predicted"/>
<feature type="region of interest" description="Disordered" evidence="1">
    <location>
        <begin position="172"/>
        <end position="209"/>
    </location>
</feature>
<evidence type="ECO:0000259" key="4">
    <source>
        <dbReference type="PROSITE" id="PS51677"/>
    </source>
</evidence>
<dbReference type="CDD" id="cd10958">
    <property type="entry name" value="CE4_NodB_like_2"/>
    <property type="match status" value="1"/>
</dbReference>
<dbReference type="PROSITE" id="PS51677">
    <property type="entry name" value="NODB"/>
    <property type="match status" value="1"/>
</dbReference>
<evidence type="ECO:0000313" key="6">
    <source>
        <dbReference type="Proteomes" id="UP000794436"/>
    </source>
</evidence>
<dbReference type="InterPro" id="IPR050248">
    <property type="entry name" value="Polysacc_deacetylase_ArnD"/>
</dbReference>
<dbReference type="GO" id="GO:0005975">
    <property type="term" value="P:carbohydrate metabolic process"/>
    <property type="evidence" value="ECO:0007669"/>
    <property type="project" value="InterPro"/>
</dbReference>
<evidence type="ECO:0000256" key="3">
    <source>
        <dbReference type="SAM" id="SignalP"/>
    </source>
</evidence>
<dbReference type="GO" id="GO:0004099">
    <property type="term" value="F:chitin deacetylase activity"/>
    <property type="evidence" value="ECO:0007669"/>
    <property type="project" value="UniProtKB-ARBA"/>
</dbReference>
<dbReference type="InterPro" id="IPR002509">
    <property type="entry name" value="NODB_dom"/>
</dbReference>
<gene>
    <name evidence="5" type="ORF">Poli38472_013910</name>
</gene>
<reference evidence="5" key="1">
    <citation type="submission" date="2019-03" db="EMBL/GenBank/DDBJ databases">
        <title>Long read genome sequence of the mycoparasitic Pythium oligandrum ATCC 38472 isolated from sugarbeet rhizosphere.</title>
        <authorList>
            <person name="Gaulin E."/>
        </authorList>
    </citation>
    <scope>NUCLEOTIDE SEQUENCE</scope>
    <source>
        <strain evidence="5">ATCC 38472_TT</strain>
    </source>
</reference>
<evidence type="ECO:0000256" key="2">
    <source>
        <dbReference type="SAM" id="Phobius"/>
    </source>
</evidence>
<dbReference type="Pfam" id="PF01522">
    <property type="entry name" value="Polysacc_deac_1"/>
    <property type="match status" value="1"/>
</dbReference>
<keyword evidence="3" id="KW-0732">Signal</keyword>
<evidence type="ECO:0000256" key="1">
    <source>
        <dbReference type="SAM" id="MobiDB-lite"/>
    </source>
</evidence>
<feature type="signal peptide" evidence="3">
    <location>
        <begin position="1"/>
        <end position="21"/>
    </location>
</feature>
<dbReference type="Gene3D" id="3.20.20.370">
    <property type="entry name" value="Glycoside hydrolase/deacetylase"/>
    <property type="match status" value="1"/>
</dbReference>
<keyword evidence="6" id="KW-1185">Reference proteome</keyword>
<feature type="chain" id="PRO_5035483204" description="NodB homology domain-containing protein" evidence="3">
    <location>
        <begin position="22"/>
        <end position="309"/>
    </location>
</feature>
<dbReference type="EMBL" id="SPLM01000149">
    <property type="protein sequence ID" value="TMW55148.1"/>
    <property type="molecule type" value="Genomic_DNA"/>
</dbReference>
<keyword evidence="2" id="KW-0812">Transmembrane</keyword>
<feature type="domain" description="NodB homology" evidence="4">
    <location>
        <begin position="86"/>
        <end position="309"/>
    </location>
</feature>
<keyword evidence="2" id="KW-0472">Membrane</keyword>
<organism evidence="5 6">
    <name type="scientific">Pythium oligandrum</name>
    <name type="common">Mycoparasitic fungus</name>
    <dbReference type="NCBI Taxonomy" id="41045"/>
    <lineage>
        <taxon>Eukaryota</taxon>
        <taxon>Sar</taxon>
        <taxon>Stramenopiles</taxon>
        <taxon>Oomycota</taxon>
        <taxon>Peronosporomycetes</taxon>
        <taxon>Pythiales</taxon>
        <taxon>Pythiaceae</taxon>
        <taxon>Pythium</taxon>
    </lineage>
</organism>
<feature type="compositionally biased region" description="Polar residues" evidence="1">
    <location>
        <begin position="194"/>
        <end position="209"/>
    </location>
</feature>
<dbReference type="PANTHER" id="PTHR10587">
    <property type="entry name" value="GLYCOSYL TRANSFERASE-RELATED"/>
    <property type="match status" value="1"/>
</dbReference>